<protein>
    <submittedName>
        <fullName evidence="1">Uncharacterized protein</fullName>
    </submittedName>
</protein>
<evidence type="ECO:0000313" key="2">
    <source>
        <dbReference type="Proteomes" id="UP000824596"/>
    </source>
</evidence>
<sequence length="411" mass="46329">MQCYERHSVSENCLGTKVLCDRQGPESEQCFQSRKRPQFQIGLEENCKVDPSRSSEACVGTEEWCGRGPIVKIWGSSKNCIDYRHRDGTQQSHPWEEGSGCHEKTEGCLGTFSWCALYYWATYSSQEACFGDRKPRPTDNKKGPWKFPDVSYFADSEISRGTEALCTEIRNPEIRTSCYNAREPAPWRFPFSADCPVTGDLEDERCMGSQAWCEYQKGIYGTLEGCLSIRQRAPKHSNLDWKYGEDCAKRSEKCLGTLKACSLFERARLKQDCVAARWSPGFILPNSKSCNKEGEPNERCSGTFEWCVDHWSKGGYSGEAACFSKHGFDAVRFENSIISLVAPAVQEKILDVAQNVTTKALFQALAVDGQSRQSAMKSTKEFLAQYFEKLRTALMREGWAEQAVKKALSSA</sequence>
<reference evidence="1" key="1">
    <citation type="submission" date="2021-09" db="EMBL/GenBank/DDBJ databases">
        <title>A high-quality genome of the endoparasitic fungus Hirsutella rhossiliensis with a comparison of Hirsutella genomes reveals transposable elements contributing to genome size variation.</title>
        <authorList>
            <person name="Lin R."/>
            <person name="Jiao Y."/>
            <person name="Sun X."/>
            <person name="Ling J."/>
            <person name="Xie B."/>
            <person name="Cheng X."/>
        </authorList>
    </citation>
    <scope>NUCLEOTIDE SEQUENCE</scope>
    <source>
        <strain evidence="1">HR02</strain>
    </source>
</reference>
<evidence type="ECO:0000313" key="1">
    <source>
        <dbReference type="EMBL" id="KAH0965716.1"/>
    </source>
</evidence>
<dbReference type="OrthoDB" id="4919657at2759"/>
<keyword evidence="2" id="KW-1185">Reference proteome</keyword>
<dbReference type="GeneID" id="68352861"/>
<organism evidence="1 2">
    <name type="scientific">Hirsutella rhossiliensis</name>
    <dbReference type="NCBI Taxonomy" id="111463"/>
    <lineage>
        <taxon>Eukaryota</taxon>
        <taxon>Fungi</taxon>
        <taxon>Dikarya</taxon>
        <taxon>Ascomycota</taxon>
        <taxon>Pezizomycotina</taxon>
        <taxon>Sordariomycetes</taxon>
        <taxon>Hypocreomycetidae</taxon>
        <taxon>Hypocreales</taxon>
        <taxon>Ophiocordycipitaceae</taxon>
        <taxon>Hirsutella</taxon>
    </lineage>
</organism>
<dbReference type="RefSeq" id="XP_044723229.1">
    <property type="nucleotide sequence ID" value="XM_044862203.1"/>
</dbReference>
<gene>
    <name evidence="1" type="ORF">HRG_03732</name>
</gene>
<name>A0A9P8SKA2_9HYPO</name>
<comment type="caution">
    <text evidence="1">The sequence shown here is derived from an EMBL/GenBank/DDBJ whole genome shotgun (WGS) entry which is preliminary data.</text>
</comment>
<accession>A0A9P8SKA2</accession>
<dbReference type="Proteomes" id="UP000824596">
    <property type="component" value="Unassembled WGS sequence"/>
</dbReference>
<proteinExistence type="predicted"/>
<dbReference type="EMBL" id="JAIZPD010000003">
    <property type="protein sequence ID" value="KAH0965716.1"/>
    <property type="molecule type" value="Genomic_DNA"/>
</dbReference>
<dbReference type="AlphaFoldDB" id="A0A9P8SKA2"/>